<evidence type="ECO:0000256" key="1">
    <source>
        <dbReference type="ARBA" id="ARBA00004141"/>
    </source>
</evidence>
<dbReference type="GO" id="GO:0006865">
    <property type="term" value="P:amino acid transport"/>
    <property type="evidence" value="ECO:0007669"/>
    <property type="project" value="TreeGrafter"/>
</dbReference>
<dbReference type="PANTHER" id="PTHR11616:SF240">
    <property type="entry name" value="BLOATED TUBULES, ISOFORM B-RELATED"/>
    <property type="match status" value="1"/>
</dbReference>
<dbReference type="GO" id="GO:0005886">
    <property type="term" value="C:plasma membrane"/>
    <property type="evidence" value="ECO:0007669"/>
    <property type="project" value="TreeGrafter"/>
</dbReference>
<evidence type="ECO:0000256" key="3">
    <source>
        <dbReference type="ARBA" id="ARBA00022692"/>
    </source>
</evidence>
<comment type="subcellular location">
    <subcellularLocation>
        <location evidence="1">Membrane</location>
        <topology evidence="1">Multi-pass membrane protein</topology>
    </subcellularLocation>
</comment>
<keyword evidence="4 7" id="KW-1133">Transmembrane helix</keyword>
<accession>A0A3S5ANF3</accession>
<keyword evidence="2" id="KW-0813">Transport</keyword>
<dbReference type="InterPro" id="IPR037272">
    <property type="entry name" value="SNS_sf"/>
</dbReference>
<dbReference type="GO" id="GO:0035725">
    <property type="term" value="P:sodium ion transmembrane transport"/>
    <property type="evidence" value="ECO:0007669"/>
    <property type="project" value="TreeGrafter"/>
</dbReference>
<evidence type="ECO:0000256" key="5">
    <source>
        <dbReference type="ARBA" id="ARBA00023136"/>
    </source>
</evidence>
<evidence type="ECO:0000313" key="8">
    <source>
        <dbReference type="EMBL" id="VEL20973.1"/>
    </source>
</evidence>
<protein>
    <submittedName>
        <fullName evidence="8">Uncharacterized protein</fullName>
    </submittedName>
</protein>
<feature type="binding site" evidence="6">
    <location>
        <position position="67"/>
    </location>
    <ligand>
        <name>Na(+)</name>
        <dbReference type="ChEBI" id="CHEBI:29101"/>
        <label>1</label>
    </ligand>
</feature>
<evidence type="ECO:0000256" key="6">
    <source>
        <dbReference type="PIRSR" id="PIRSR600175-1"/>
    </source>
</evidence>
<evidence type="ECO:0000313" key="9">
    <source>
        <dbReference type="Proteomes" id="UP000784294"/>
    </source>
</evidence>
<keyword evidence="3 7" id="KW-0812">Transmembrane</keyword>
<keyword evidence="6" id="KW-0479">Metal-binding</keyword>
<keyword evidence="5 7" id="KW-0472">Membrane</keyword>
<dbReference type="GO" id="GO:0046872">
    <property type="term" value="F:metal ion binding"/>
    <property type="evidence" value="ECO:0007669"/>
    <property type="project" value="UniProtKB-KW"/>
</dbReference>
<dbReference type="Proteomes" id="UP000784294">
    <property type="component" value="Unassembled WGS sequence"/>
</dbReference>
<organism evidence="8 9">
    <name type="scientific">Protopolystoma xenopodis</name>
    <dbReference type="NCBI Taxonomy" id="117903"/>
    <lineage>
        <taxon>Eukaryota</taxon>
        <taxon>Metazoa</taxon>
        <taxon>Spiralia</taxon>
        <taxon>Lophotrochozoa</taxon>
        <taxon>Platyhelminthes</taxon>
        <taxon>Monogenea</taxon>
        <taxon>Polyopisthocotylea</taxon>
        <taxon>Polystomatidea</taxon>
        <taxon>Polystomatidae</taxon>
        <taxon>Protopolystoma</taxon>
    </lineage>
</organism>
<dbReference type="InterPro" id="IPR000175">
    <property type="entry name" value="Na/ntran_symport"/>
</dbReference>
<proteinExistence type="predicted"/>
<dbReference type="OrthoDB" id="6581954at2759"/>
<sequence>MEWINLGMPVVYFTASIPYLFLTILLVRSLLLPGGQEAIRDYYLSIDWSRLATGQVWMEAGQQIFWSLAPSWGITITLASHNNFDHRIYT</sequence>
<reference evidence="8" key="1">
    <citation type="submission" date="2018-11" db="EMBL/GenBank/DDBJ databases">
        <authorList>
            <consortium name="Pathogen Informatics"/>
        </authorList>
    </citation>
    <scope>NUCLEOTIDE SEQUENCE</scope>
</reference>
<dbReference type="PROSITE" id="PS50267">
    <property type="entry name" value="NA_NEUROTRAN_SYMP_3"/>
    <property type="match status" value="1"/>
</dbReference>
<dbReference type="Pfam" id="PF00209">
    <property type="entry name" value="SNF"/>
    <property type="match status" value="1"/>
</dbReference>
<dbReference type="AlphaFoldDB" id="A0A3S5ANF3"/>
<evidence type="ECO:0000256" key="7">
    <source>
        <dbReference type="SAM" id="Phobius"/>
    </source>
</evidence>
<evidence type="ECO:0000256" key="2">
    <source>
        <dbReference type="ARBA" id="ARBA00022448"/>
    </source>
</evidence>
<evidence type="ECO:0000256" key="4">
    <source>
        <dbReference type="ARBA" id="ARBA00022989"/>
    </source>
</evidence>
<keyword evidence="9" id="KW-1185">Reference proteome</keyword>
<name>A0A3S5ANF3_9PLAT</name>
<comment type="caution">
    <text evidence="8">The sequence shown here is derived from an EMBL/GenBank/DDBJ whole genome shotgun (WGS) entry which is preliminary data.</text>
</comment>
<dbReference type="EMBL" id="CAAALY010048905">
    <property type="protein sequence ID" value="VEL20973.1"/>
    <property type="molecule type" value="Genomic_DNA"/>
</dbReference>
<feature type="transmembrane region" description="Helical" evidence="7">
    <location>
        <begin position="6"/>
        <end position="27"/>
    </location>
</feature>
<gene>
    <name evidence="8" type="ORF">PXEA_LOCUS14413</name>
</gene>
<dbReference type="SUPFAM" id="SSF161070">
    <property type="entry name" value="SNF-like"/>
    <property type="match status" value="1"/>
</dbReference>
<dbReference type="PANTHER" id="PTHR11616">
    <property type="entry name" value="SODIUM/CHLORIDE DEPENDENT TRANSPORTER"/>
    <property type="match status" value="1"/>
</dbReference>
<keyword evidence="6" id="KW-0915">Sodium</keyword>